<reference evidence="2 3" key="1">
    <citation type="submission" date="2020-10" db="EMBL/GenBank/DDBJ databases">
        <title>Streptomyces ferrugineus complate genome analysis.</title>
        <authorList>
            <person name="Anwar N."/>
        </authorList>
    </citation>
    <scope>NUCLEOTIDE SEQUENCE [LARGE SCALE GENOMIC DNA]</scope>
    <source>
        <strain evidence="2 3">CCTCC AA2014009</strain>
    </source>
</reference>
<organism evidence="2 3">
    <name type="scientific">Streptomyces ferrugineus</name>
    <dbReference type="NCBI Taxonomy" id="1413221"/>
    <lineage>
        <taxon>Bacteria</taxon>
        <taxon>Bacillati</taxon>
        <taxon>Actinomycetota</taxon>
        <taxon>Actinomycetes</taxon>
        <taxon>Kitasatosporales</taxon>
        <taxon>Streptomycetaceae</taxon>
        <taxon>Streptomyces</taxon>
    </lineage>
</organism>
<dbReference type="Proteomes" id="UP000594205">
    <property type="component" value="Chromosome"/>
</dbReference>
<evidence type="ECO:0000313" key="2">
    <source>
        <dbReference type="EMBL" id="QOV33443.1"/>
    </source>
</evidence>
<evidence type="ECO:0000313" key="3">
    <source>
        <dbReference type="Proteomes" id="UP000594205"/>
    </source>
</evidence>
<name>A0A7M2SDF3_9ACTN</name>
<keyword evidence="3" id="KW-1185">Reference proteome</keyword>
<accession>A0A7M2SDF3</accession>
<dbReference type="AlphaFoldDB" id="A0A7M2SDF3"/>
<dbReference type="RefSeq" id="WP_194038321.1">
    <property type="nucleotide sequence ID" value="NZ_CP063373.1"/>
</dbReference>
<feature type="region of interest" description="Disordered" evidence="1">
    <location>
        <begin position="96"/>
        <end position="127"/>
    </location>
</feature>
<evidence type="ECO:0000256" key="1">
    <source>
        <dbReference type="SAM" id="MobiDB-lite"/>
    </source>
</evidence>
<sequence>MPVEAADALQGEDVGFAGYTAGTMGQLPREPDVIAIPAGMVRCDPHVEGSPYGFAPRVSLRTPAEKAAAEGVWLASGAEVEYCLVQRAVEGRYDSFRTDQIGPAVRRSPTRRRRRSLSMSTREHDQR</sequence>
<dbReference type="KEGG" id="sfeu:IM697_24860"/>
<dbReference type="EMBL" id="CP063373">
    <property type="protein sequence ID" value="QOV33443.1"/>
    <property type="molecule type" value="Genomic_DNA"/>
</dbReference>
<protein>
    <submittedName>
        <fullName evidence="2">Uncharacterized protein</fullName>
    </submittedName>
</protein>
<proteinExistence type="predicted"/>
<gene>
    <name evidence="2" type="ORF">IM697_24860</name>
</gene>